<dbReference type="InterPro" id="IPR027417">
    <property type="entry name" value="P-loop_NTPase"/>
</dbReference>
<dbReference type="Proteomes" id="UP000324479">
    <property type="component" value="Unassembled WGS sequence"/>
</dbReference>
<dbReference type="GO" id="GO:0008146">
    <property type="term" value="F:sulfotransferase activity"/>
    <property type="evidence" value="ECO:0007669"/>
    <property type="project" value="InterPro"/>
</dbReference>
<gene>
    <name evidence="4" type="ORF">FYK55_24585</name>
</gene>
<dbReference type="EMBL" id="VWOX01000020">
    <property type="protein sequence ID" value="KAA5539292.1"/>
    <property type="molecule type" value="Genomic_DNA"/>
</dbReference>
<evidence type="ECO:0000256" key="1">
    <source>
        <dbReference type="ARBA" id="ARBA00022679"/>
    </source>
</evidence>
<evidence type="ECO:0000313" key="4">
    <source>
        <dbReference type="EMBL" id="KAA5539292.1"/>
    </source>
</evidence>
<dbReference type="Pfam" id="PF00685">
    <property type="entry name" value="Sulfotransfer_1"/>
    <property type="match status" value="1"/>
</dbReference>
<dbReference type="InterPro" id="IPR000863">
    <property type="entry name" value="Sulfotransferase_dom"/>
</dbReference>
<dbReference type="InterPro" id="IPR037359">
    <property type="entry name" value="NST/OST"/>
</dbReference>
<dbReference type="Gene3D" id="3.40.50.300">
    <property type="entry name" value="P-loop containing nucleotide triphosphate hydrolases"/>
    <property type="match status" value="1"/>
</dbReference>
<keyword evidence="5" id="KW-1185">Reference proteome</keyword>
<organism evidence="4 5">
    <name type="scientific">Roseiconus nitratireducens</name>
    <dbReference type="NCBI Taxonomy" id="2605748"/>
    <lineage>
        <taxon>Bacteria</taxon>
        <taxon>Pseudomonadati</taxon>
        <taxon>Planctomycetota</taxon>
        <taxon>Planctomycetia</taxon>
        <taxon>Pirellulales</taxon>
        <taxon>Pirellulaceae</taxon>
        <taxon>Roseiconus</taxon>
    </lineage>
</organism>
<accession>A0A5M6CZ55</accession>
<name>A0A5M6CZ55_9BACT</name>
<dbReference type="SUPFAM" id="SSF52540">
    <property type="entry name" value="P-loop containing nucleoside triphosphate hydrolases"/>
    <property type="match status" value="1"/>
</dbReference>
<feature type="domain" description="Sulfotransferase" evidence="3">
    <location>
        <begin position="105"/>
        <end position="214"/>
    </location>
</feature>
<evidence type="ECO:0000259" key="3">
    <source>
        <dbReference type="Pfam" id="PF00685"/>
    </source>
</evidence>
<dbReference type="AlphaFoldDB" id="A0A5M6CZ55"/>
<dbReference type="PANTHER" id="PTHR10605:SF56">
    <property type="entry name" value="BIFUNCTIONAL HEPARAN SULFATE N-DEACETYLASE_N-SULFOTRANSFERASE"/>
    <property type="match status" value="1"/>
</dbReference>
<reference evidence="4 5" key="1">
    <citation type="submission" date="2019-08" db="EMBL/GenBank/DDBJ databases">
        <authorList>
            <person name="Dhanesh K."/>
            <person name="Kumar G."/>
            <person name="Sasikala C."/>
            <person name="Venkata Ramana C."/>
        </authorList>
    </citation>
    <scope>NUCLEOTIDE SEQUENCE [LARGE SCALE GENOMIC DNA]</scope>
    <source>
        <strain evidence="4 5">JC645</strain>
    </source>
</reference>
<evidence type="ECO:0000256" key="2">
    <source>
        <dbReference type="ARBA" id="ARBA00023180"/>
    </source>
</evidence>
<proteinExistence type="predicted"/>
<keyword evidence="2" id="KW-0325">Glycoprotein</keyword>
<evidence type="ECO:0000313" key="5">
    <source>
        <dbReference type="Proteomes" id="UP000324479"/>
    </source>
</evidence>
<sequence length="315" mass="36098">MISMPGTAAQTIATRASLDSIGINLILGGFPKCATTSLASWINDSSHVTVSNPKETYCLCPEIQPERDGSPWSLRECFPLHRSKWMVEASTLNVYSRSLRDAVAADDETKVILSVRDPAEAVISWHNQMIQAGIATSIDFETCWEESLRLDQRWDSRADDPITFRRNYLRMFSFGYWVQHWIDAIGHQRVLILRTEQMRSDPSGVRAQLDRFLGPLALSELPPRLNQFASIRCESFYKQLRESRLNLAFRQFEMRFPAMGTIRRAVKEQVFRKPQKKTISSETGIQLGTHFVKDQVLMDSLWAENQRHWSSVVAD</sequence>
<keyword evidence="1 4" id="KW-0808">Transferase</keyword>
<protein>
    <submittedName>
        <fullName evidence="4">Sulfotransferase domain-containing protein</fullName>
    </submittedName>
</protein>
<comment type="caution">
    <text evidence="4">The sequence shown here is derived from an EMBL/GenBank/DDBJ whole genome shotgun (WGS) entry which is preliminary data.</text>
</comment>
<dbReference type="PANTHER" id="PTHR10605">
    <property type="entry name" value="HEPARAN SULFATE SULFOTRANSFERASE"/>
    <property type="match status" value="1"/>
</dbReference>